<comment type="caution">
    <text evidence="1">The sequence shown here is derived from an EMBL/GenBank/DDBJ whole genome shotgun (WGS) entry which is preliminary data.</text>
</comment>
<protein>
    <submittedName>
        <fullName evidence="1">Uncharacterized protein</fullName>
    </submittedName>
</protein>
<reference evidence="1 2" key="1">
    <citation type="journal article" date="2019" name="Sci. Rep.">
        <title>Orb-weaving spider Araneus ventricosus genome elucidates the spidroin gene catalogue.</title>
        <authorList>
            <person name="Kono N."/>
            <person name="Nakamura H."/>
            <person name="Ohtoshi R."/>
            <person name="Moran D.A.P."/>
            <person name="Shinohara A."/>
            <person name="Yoshida Y."/>
            <person name="Fujiwara M."/>
            <person name="Mori M."/>
            <person name="Tomita M."/>
            <person name="Arakawa K."/>
        </authorList>
    </citation>
    <scope>NUCLEOTIDE SEQUENCE [LARGE SCALE GENOMIC DNA]</scope>
</reference>
<gene>
    <name evidence="1" type="ORF">AVEN_126195_1</name>
</gene>
<evidence type="ECO:0000313" key="1">
    <source>
        <dbReference type="EMBL" id="GBN12267.1"/>
    </source>
</evidence>
<dbReference type="Proteomes" id="UP000499080">
    <property type="component" value="Unassembled WGS sequence"/>
</dbReference>
<proteinExistence type="predicted"/>
<accession>A0A4Y2LG01</accession>
<organism evidence="1 2">
    <name type="scientific">Araneus ventricosus</name>
    <name type="common">Orbweaver spider</name>
    <name type="synonym">Epeira ventricosa</name>
    <dbReference type="NCBI Taxonomy" id="182803"/>
    <lineage>
        <taxon>Eukaryota</taxon>
        <taxon>Metazoa</taxon>
        <taxon>Ecdysozoa</taxon>
        <taxon>Arthropoda</taxon>
        <taxon>Chelicerata</taxon>
        <taxon>Arachnida</taxon>
        <taxon>Araneae</taxon>
        <taxon>Araneomorphae</taxon>
        <taxon>Entelegynae</taxon>
        <taxon>Araneoidea</taxon>
        <taxon>Araneidae</taxon>
        <taxon>Araneus</taxon>
    </lineage>
</organism>
<dbReference type="EMBL" id="BGPR01005663">
    <property type="protein sequence ID" value="GBN12267.1"/>
    <property type="molecule type" value="Genomic_DNA"/>
</dbReference>
<dbReference type="AlphaFoldDB" id="A0A4Y2LG01"/>
<evidence type="ECO:0000313" key="2">
    <source>
        <dbReference type="Proteomes" id="UP000499080"/>
    </source>
</evidence>
<name>A0A4Y2LG01_ARAVE</name>
<keyword evidence="2" id="KW-1185">Reference proteome</keyword>
<sequence>MERSMDPVKSLPSQRFPLNFATCGSNINISLAVNSMYKDIVLNFIFSHLEVEKFLHQPRYEWNQKSNGFYFTAERRDVQLHRRLHGHVAGNLPGGSLRFCGDPGVPGHLHVQEQEEGEGSAQLLTSVVSAINASIRCV</sequence>